<organism evidence="1 2">
    <name type="scientific">Colwellia psychrerythraea (strain 34H / ATCC BAA-681)</name>
    <name type="common">Vibrio psychroerythus</name>
    <dbReference type="NCBI Taxonomy" id="167879"/>
    <lineage>
        <taxon>Bacteria</taxon>
        <taxon>Pseudomonadati</taxon>
        <taxon>Pseudomonadota</taxon>
        <taxon>Gammaproteobacteria</taxon>
        <taxon>Alteromonadales</taxon>
        <taxon>Colwelliaceae</taxon>
        <taxon>Colwellia</taxon>
    </lineage>
</organism>
<protein>
    <submittedName>
        <fullName evidence="1">Uncharacterized protein</fullName>
    </submittedName>
</protein>
<dbReference type="STRING" id="167879.CPS_3037"/>
<reference evidence="1" key="1">
    <citation type="journal article" date="2005" name="Proc. Natl. Acad. Sci. U.S.A.">
        <title>The psychrophilic lifestyle as revealed by the genome sequence of Colwellia psychrerythraea 34H through genomic and proteomic analyses.</title>
        <authorList>
            <person name="Methe B.A."/>
            <person name="Nelson K.E."/>
            <person name="Deming J.W."/>
            <person name="Momen B."/>
            <person name="Melamud E."/>
            <person name="Zhang X."/>
            <person name="Moult J."/>
            <person name="Madupu R."/>
            <person name="Nelson W.C."/>
            <person name="Dodson R.J."/>
            <person name="Brinkac L.M."/>
            <person name="Daugherty S.C."/>
            <person name="Durkin A.S."/>
            <person name="DeBoy R.T."/>
            <person name="Kolonay J.F."/>
            <person name="Sullivan S.A."/>
            <person name="Zhou L."/>
            <person name="Davidsen T.M."/>
            <person name="Wu M."/>
            <person name="Huston A.L."/>
            <person name="Lewis M."/>
            <person name="Weaver B."/>
            <person name="Weidman J.F."/>
            <person name="Khouri H."/>
            <person name="Utterback T.R."/>
            <person name="Feldblyum T.V."/>
            <person name="Fraser C.M."/>
        </authorList>
    </citation>
    <scope>NUCLEOTIDE SEQUENCE [LARGE SCALE GENOMIC DNA]</scope>
    <source>
        <strain evidence="1">34H</strain>
    </source>
</reference>
<name>Q47ZN4_COLP3</name>
<evidence type="ECO:0000313" key="2">
    <source>
        <dbReference type="Proteomes" id="UP000000547"/>
    </source>
</evidence>
<gene>
    <name evidence="1" type="ordered locus">CPS_3037</name>
</gene>
<dbReference type="KEGG" id="cps:CPS_3037"/>
<dbReference type="AlphaFoldDB" id="Q47ZN4"/>
<dbReference type="Proteomes" id="UP000000547">
    <property type="component" value="Chromosome"/>
</dbReference>
<accession>Q47ZN4</accession>
<dbReference type="HOGENOM" id="CLU_3388890_0_0_6"/>
<dbReference type="EMBL" id="CP000083">
    <property type="protein sequence ID" value="AAZ26766.1"/>
    <property type="molecule type" value="Genomic_DNA"/>
</dbReference>
<proteinExistence type="predicted"/>
<evidence type="ECO:0000313" key="1">
    <source>
        <dbReference type="EMBL" id="AAZ26766.1"/>
    </source>
</evidence>
<sequence>MQCGQSIVMLLNDYFDTKTDIISHQESSYGHF</sequence>